<dbReference type="AlphaFoldDB" id="A0A426SMA1"/>
<gene>
    <name evidence="1" type="ORF">DS079_06720</name>
</gene>
<dbReference type="EMBL" id="QOCI01000003">
    <property type="protein sequence ID" value="RRR19316.1"/>
    <property type="molecule type" value="Genomic_DNA"/>
</dbReference>
<proteinExistence type="predicted"/>
<evidence type="ECO:0000313" key="2">
    <source>
        <dbReference type="Proteomes" id="UP000274327"/>
    </source>
</evidence>
<reference evidence="1 2" key="1">
    <citation type="submission" date="2018-07" db="EMBL/GenBank/DDBJ databases">
        <title>Brachybacteriurn paraconglorneratum KCTC 9916.</title>
        <authorList>
            <person name="Li Y."/>
        </authorList>
    </citation>
    <scope>NUCLEOTIDE SEQUENCE [LARGE SCALE GENOMIC DNA]</scope>
    <source>
        <strain evidence="1 2">KCTC 9916</strain>
    </source>
</reference>
<dbReference type="Proteomes" id="UP000274327">
    <property type="component" value="Unassembled WGS sequence"/>
</dbReference>
<dbReference type="RefSeq" id="WP_126985978.1">
    <property type="nucleotide sequence ID" value="NZ_JALXWX010000065.1"/>
</dbReference>
<protein>
    <submittedName>
        <fullName evidence="1">Uncharacterized protein</fullName>
    </submittedName>
</protein>
<comment type="caution">
    <text evidence="1">The sequence shown here is derived from an EMBL/GenBank/DDBJ whole genome shotgun (WGS) entry which is preliminary data.</text>
</comment>
<name>A0A426SMA1_9MICO</name>
<organism evidence="1 2">
    <name type="scientific">Brachybacterium paraconglomeratum</name>
    <dbReference type="NCBI Taxonomy" id="173362"/>
    <lineage>
        <taxon>Bacteria</taxon>
        <taxon>Bacillati</taxon>
        <taxon>Actinomycetota</taxon>
        <taxon>Actinomycetes</taxon>
        <taxon>Micrococcales</taxon>
        <taxon>Dermabacteraceae</taxon>
        <taxon>Brachybacterium</taxon>
    </lineage>
</organism>
<sequence>MATRCEQCRNRIRGTVHRSITGRRLCESCHTRLMGQTAGFMAGGGVPNAISTGGWFARAKRAMRGNRSKG</sequence>
<keyword evidence="2" id="KW-1185">Reference proteome</keyword>
<accession>A0A426SMA1</accession>
<evidence type="ECO:0000313" key="1">
    <source>
        <dbReference type="EMBL" id="RRR19316.1"/>
    </source>
</evidence>
<dbReference type="GeneID" id="78120713"/>